<dbReference type="EMBL" id="VSRR010001902">
    <property type="protein sequence ID" value="MPC28376.1"/>
    <property type="molecule type" value="Genomic_DNA"/>
</dbReference>
<proteinExistence type="predicted"/>
<keyword evidence="3" id="KW-1185">Reference proteome</keyword>
<feature type="compositionally biased region" description="Pro residues" evidence="1">
    <location>
        <begin position="57"/>
        <end position="68"/>
    </location>
</feature>
<comment type="caution">
    <text evidence="2">The sequence shown here is derived from an EMBL/GenBank/DDBJ whole genome shotgun (WGS) entry which is preliminary data.</text>
</comment>
<evidence type="ECO:0000256" key="1">
    <source>
        <dbReference type="SAM" id="MobiDB-lite"/>
    </source>
</evidence>
<evidence type="ECO:0000313" key="3">
    <source>
        <dbReference type="Proteomes" id="UP000324222"/>
    </source>
</evidence>
<accession>A0A5B7E5B5</accession>
<dbReference type="Proteomes" id="UP000324222">
    <property type="component" value="Unassembled WGS sequence"/>
</dbReference>
<reference evidence="2 3" key="1">
    <citation type="submission" date="2019-05" db="EMBL/GenBank/DDBJ databases">
        <title>Another draft genome of Portunus trituberculatus and its Hox gene families provides insights of decapod evolution.</title>
        <authorList>
            <person name="Jeong J.-H."/>
            <person name="Song I."/>
            <person name="Kim S."/>
            <person name="Choi T."/>
            <person name="Kim D."/>
            <person name="Ryu S."/>
            <person name="Kim W."/>
        </authorList>
    </citation>
    <scope>NUCLEOTIDE SEQUENCE [LARGE SCALE GENOMIC DNA]</scope>
    <source>
        <tissue evidence="2">Muscle</tissue>
    </source>
</reference>
<feature type="compositionally biased region" description="Polar residues" evidence="1">
    <location>
        <begin position="70"/>
        <end position="84"/>
    </location>
</feature>
<protein>
    <submittedName>
        <fullName evidence="2">Uncharacterized protein</fullName>
    </submittedName>
</protein>
<sequence length="84" mass="8830">MHCLIDGWTGGSVITLLKICYEKVIAAGLKGLTKAPFIKTLEAQSRLTIGDASLSSPVPPRRVPPIPFGTPTQPAASTNLDTSL</sequence>
<evidence type="ECO:0000313" key="2">
    <source>
        <dbReference type="EMBL" id="MPC28376.1"/>
    </source>
</evidence>
<gene>
    <name evidence="2" type="ORF">E2C01_021579</name>
</gene>
<organism evidence="2 3">
    <name type="scientific">Portunus trituberculatus</name>
    <name type="common">Swimming crab</name>
    <name type="synonym">Neptunus trituberculatus</name>
    <dbReference type="NCBI Taxonomy" id="210409"/>
    <lineage>
        <taxon>Eukaryota</taxon>
        <taxon>Metazoa</taxon>
        <taxon>Ecdysozoa</taxon>
        <taxon>Arthropoda</taxon>
        <taxon>Crustacea</taxon>
        <taxon>Multicrustacea</taxon>
        <taxon>Malacostraca</taxon>
        <taxon>Eumalacostraca</taxon>
        <taxon>Eucarida</taxon>
        <taxon>Decapoda</taxon>
        <taxon>Pleocyemata</taxon>
        <taxon>Brachyura</taxon>
        <taxon>Eubrachyura</taxon>
        <taxon>Portunoidea</taxon>
        <taxon>Portunidae</taxon>
        <taxon>Portuninae</taxon>
        <taxon>Portunus</taxon>
    </lineage>
</organism>
<name>A0A5B7E5B5_PORTR</name>
<dbReference type="AlphaFoldDB" id="A0A5B7E5B5"/>
<feature type="region of interest" description="Disordered" evidence="1">
    <location>
        <begin position="51"/>
        <end position="84"/>
    </location>
</feature>